<gene>
    <name evidence="2" type="ORF">Rmf_37990</name>
</gene>
<sequence>MLDSIAFQNAEKRIEKIEAGLHRQSGWNPERDTQLPALAEEAARLRQQLAEARTVWDGSPERRNTRVVGLMFGLCGLTAAAFGAFGLVGPLIGTALGFALGGVLLVRKRLKVLDDAMLDLERRVYVTVEVVQRDAA</sequence>
<protein>
    <submittedName>
        <fullName evidence="2">Uncharacterized protein</fullName>
    </submittedName>
</protein>
<accession>A0ABM7Y7C5</accession>
<reference evidence="2 3" key="1">
    <citation type="journal article" date="2016" name="Microbes Environ.">
        <title>Phylogenetically diverse aerobic anoxygenic phototrophic bacteria isolated from epilithic biofilms in Tama river, Japan.</title>
        <authorList>
            <person name="Hirose S."/>
            <person name="Matsuura K."/>
            <person name="Haruta S."/>
        </authorList>
    </citation>
    <scope>NUCLEOTIDE SEQUENCE [LARGE SCALE GENOMIC DNA]</scope>
    <source>
        <strain evidence="2 3">S08</strain>
    </source>
</reference>
<name>A0ABM7Y7C5_9PROT</name>
<evidence type="ECO:0000313" key="3">
    <source>
        <dbReference type="Proteomes" id="UP000831327"/>
    </source>
</evidence>
<dbReference type="RefSeq" id="WP_244408075.1">
    <property type="nucleotide sequence ID" value="NZ_AP025637.1"/>
</dbReference>
<organism evidence="2 3">
    <name type="scientific">Roseomonas fluvialis</name>
    <dbReference type="NCBI Taxonomy" id="1750527"/>
    <lineage>
        <taxon>Bacteria</taxon>
        <taxon>Pseudomonadati</taxon>
        <taxon>Pseudomonadota</taxon>
        <taxon>Alphaproteobacteria</taxon>
        <taxon>Acetobacterales</taxon>
        <taxon>Roseomonadaceae</taxon>
        <taxon>Roseomonas</taxon>
    </lineage>
</organism>
<dbReference type="Proteomes" id="UP000831327">
    <property type="component" value="Chromosome"/>
</dbReference>
<keyword evidence="1" id="KW-0812">Transmembrane</keyword>
<keyword evidence="1" id="KW-1133">Transmembrane helix</keyword>
<dbReference type="EMBL" id="AP025637">
    <property type="protein sequence ID" value="BDG73870.1"/>
    <property type="molecule type" value="Genomic_DNA"/>
</dbReference>
<feature type="transmembrane region" description="Helical" evidence="1">
    <location>
        <begin position="91"/>
        <end position="107"/>
    </location>
</feature>
<proteinExistence type="predicted"/>
<evidence type="ECO:0000256" key="1">
    <source>
        <dbReference type="SAM" id="Phobius"/>
    </source>
</evidence>
<keyword evidence="3" id="KW-1185">Reference proteome</keyword>
<keyword evidence="1" id="KW-0472">Membrane</keyword>
<evidence type="ECO:0000313" key="2">
    <source>
        <dbReference type="EMBL" id="BDG73870.1"/>
    </source>
</evidence>